<accession>A0A2K3NHT2</accession>
<reference evidence="1 2" key="1">
    <citation type="journal article" date="2014" name="Am. J. Bot.">
        <title>Genome assembly and annotation for red clover (Trifolium pratense; Fabaceae).</title>
        <authorList>
            <person name="Istvanek J."/>
            <person name="Jaros M."/>
            <person name="Krenek A."/>
            <person name="Repkova J."/>
        </authorList>
    </citation>
    <scope>NUCLEOTIDE SEQUENCE [LARGE SCALE GENOMIC DNA]</scope>
    <source>
        <strain evidence="2">cv. Tatra</strain>
        <tissue evidence="1">Young leaves</tissue>
    </source>
</reference>
<sequence length="78" mass="8466">MAINAIKDLGPALGAIYTHLITICKVLSRANAGAVAPSDQVRSVVVSRYGHTTARRRRVVETTLRDDGEANGMRFQEV</sequence>
<comment type="caution">
    <text evidence="1">The sequence shown here is derived from an EMBL/GenBank/DDBJ whole genome shotgun (WGS) entry which is preliminary data.</text>
</comment>
<dbReference type="EMBL" id="ASHM01021534">
    <property type="protein sequence ID" value="PNY02580.1"/>
    <property type="molecule type" value="Genomic_DNA"/>
</dbReference>
<name>A0A2K3NHT2_TRIPR</name>
<protein>
    <submittedName>
        <fullName evidence="1">Uncharacterized protein</fullName>
    </submittedName>
</protein>
<dbReference type="AlphaFoldDB" id="A0A2K3NHT2"/>
<dbReference type="Proteomes" id="UP000236291">
    <property type="component" value="Unassembled WGS sequence"/>
</dbReference>
<proteinExistence type="predicted"/>
<organism evidence="1 2">
    <name type="scientific">Trifolium pratense</name>
    <name type="common">Red clover</name>
    <dbReference type="NCBI Taxonomy" id="57577"/>
    <lineage>
        <taxon>Eukaryota</taxon>
        <taxon>Viridiplantae</taxon>
        <taxon>Streptophyta</taxon>
        <taxon>Embryophyta</taxon>
        <taxon>Tracheophyta</taxon>
        <taxon>Spermatophyta</taxon>
        <taxon>Magnoliopsida</taxon>
        <taxon>eudicotyledons</taxon>
        <taxon>Gunneridae</taxon>
        <taxon>Pentapetalae</taxon>
        <taxon>rosids</taxon>
        <taxon>fabids</taxon>
        <taxon>Fabales</taxon>
        <taxon>Fabaceae</taxon>
        <taxon>Papilionoideae</taxon>
        <taxon>50 kb inversion clade</taxon>
        <taxon>NPAAA clade</taxon>
        <taxon>Hologalegina</taxon>
        <taxon>IRL clade</taxon>
        <taxon>Trifolieae</taxon>
        <taxon>Trifolium</taxon>
    </lineage>
</organism>
<evidence type="ECO:0000313" key="1">
    <source>
        <dbReference type="EMBL" id="PNY02580.1"/>
    </source>
</evidence>
<reference evidence="1 2" key="2">
    <citation type="journal article" date="2017" name="Front. Plant Sci.">
        <title>Gene Classification and Mining of Molecular Markers Useful in Red Clover (Trifolium pratense) Breeding.</title>
        <authorList>
            <person name="Istvanek J."/>
            <person name="Dluhosova J."/>
            <person name="Dluhos P."/>
            <person name="Patkova L."/>
            <person name="Nedelnik J."/>
            <person name="Repkova J."/>
        </authorList>
    </citation>
    <scope>NUCLEOTIDE SEQUENCE [LARGE SCALE GENOMIC DNA]</scope>
    <source>
        <strain evidence="2">cv. Tatra</strain>
        <tissue evidence="1">Young leaves</tissue>
    </source>
</reference>
<gene>
    <name evidence="1" type="ORF">L195_g025892</name>
</gene>
<evidence type="ECO:0000313" key="2">
    <source>
        <dbReference type="Proteomes" id="UP000236291"/>
    </source>
</evidence>